<evidence type="ECO:0000313" key="2">
    <source>
        <dbReference type="Proteomes" id="UP001429745"/>
    </source>
</evidence>
<organism evidence="1 2">
    <name type="scientific">Microbacterium salsuginis</name>
    <dbReference type="NCBI Taxonomy" id="2722803"/>
    <lineage>
        <taxon>Bacteria</taxon>
        <taxon>Bacillati</taxon>
        <taxon>Actinomycetota</taxon>
        <taxon>Actinomycetes</taxon>
        <taxon>Micrococcales</taxon>
        <taxon>Microbacteriaceae</taxon>
        <taxon>Microbacterium</taxon>
    </lineage>
</organism>
<accession>A0ABX1K6D9</accession>
<protein>
    <submittedName>
        <fullName evidence="1">Uncharacterized protein</fullName>
    </submittedName>
</protein>
<dbReference type="RefSeq" id="WP_168911066.1">
    <property type="nucleotide sequence ID" value="NZ_JABACI010000001.1"/>
</dbReference>
<dbReference type="Proteomes" id="UP001429745">
    <property type="component" value="Unassembled WGS sequence"/>
</dbReference>
<reference evidence="1 2" key="1">
    <citation type="submission" date="2020-04" db="EMBL/GenBank/DDBJ databases">
        <title>CFH 90308 Microbacterium sp.</title>
        <authorList>
            <person name="Nie G."/>
            <person name="Ming H."/>
            <person name="Xia T."/>
        </authorList>
    </citation>
    <scope>NUCLEOTIDE SEQUENCE [LARGE SCALE GENOMIC DNA]</scope>
    <source>
        <strain evidence="1 2">CFH 90308</strain>
    </source>
</reference>
<name>A0ABX1K6D9_9MICO</name>
<evidence type="ECO:0000313" key="1">
    <source>
        <dbReference type="EMBL" id="NLP82574.1"/>
    </source>
</evidence>
<sequence>MTTWTRVRENAGSLLDIGTARSLERDQQVLDGKILAFDNFEEGFGRWADHIAGNDTTSTVRNPMSLTSERALSGARSLLMSARTVPAHITDPGVRSNWRHGGTGSYNRLSRDFPITEDGFRYLDISWHMALGGTSARAFGSFNVYLDTQEWVLPSDWETNPNYKGRSYFNARVGIDPATGFQRWGIGNQSLSVHQWLDSTVGGAAAPGFNEDKRNATYCRLTLDLWANDGWGRYDSLQVADQLIDLVPFGYRPWAEPPQYSATDPQRSFGGGLNPGFNITAGDPTVTGYEAGDVWAILDDVVVSIRKAA</sequence>
<comment type="caution">
    <text evidence="1">The sequence shown here is derived from an EMBL/GenBank/DDBJ whole genome shotgun (WGS) entry which is preliminary data.</text>
</comment>
<keyword evidence="2" id="KW-1185">Reference proteome</keyword>
<gene>
    <name evidence="1" type="ORF">HF576_01810</name>
</gene>
<dbReference type="EMBL" id="JABACI010000001">
    <property type="protein sequence ID" value="NLP82574.1"/>
    <property type="molecule type" value="Genomic_DNA"/>
</dbReference>
<proteinExistence type="predicted"/>